<dbReference type="EMBL" id="PYAA01000025">
    <property type="protein sequence ID" value="RAN98237.1"/>
    <property type="molecule type" value="Genomic_DNA"/>
</dbReference>
<evidence type="ECO:0000313" key="1">
    <source>
        <dbReference type="EMBL" id="RAN98237.1"/>
    </source>
</evidence>
<protein>
    <recommendedName>
        <fullName evidence="3">Lipoprotein</fullName>
    </recommendedName>
</protein>
<name>A0A328N545_9ACTN</name>
<dbReference type="Proteomes" id="UP000248966">
    <property type="component" value="Unassembled WGS sequence"/>
</dbReference>
<proteinExistence type="predicted"/>
<reference evidence="1 2" key="1">
    <citation type="submission" date="2018-03" db="EMBL/GenBank/DDBJ databases">
        <title>Defining the species Micromonospora saelicesensis and Micromonospora noduli under the framework of genomics.</title>
        <authorList>
            <person name="Riesco R."/>
            <person name="Trujillo M.E."/>
        </authorList>
    </citation>
    <scope>NUCLEOTIDE SEQUENCE [LARGE SCALE GENOMIC DNA]</scope>
    <source>
        <strain evidence="1 2">LAH08</strain>
    </source>
</reference>
<dbReference type="RefSeq" id="WP_146758843.1">
    <property type="nucleotide sequence ID" value="NZ_PYAA01000025.1"/>
</dbReference>
<sequence>MRFRTVAASGIALAAMLGATGCGHPSYDERMQYLDKVSQQGIDYRVKLYEQKTAPSKDACAIGYELLDQSPPRDDDLGSSAKWLDRVEEAYIKSCMTGELKPKPDVDGVDAVTAVPITTPPAAPSASASPAT</sequence>
<evidence type="ECO:0000313" key="2">
    <source>
        <dbReference type="Proteomes" id="UP000248966"/>
    </source>
</evidence>
<gene>
    <name evidence="1" type="ORF">LAH08_04221</name>
</gene>
<dbReference type="PROSITE" id="PS51257">
    <property type="entry name" value="PROKAR_LIPOPROTEIN"/>
    <property type="match status" value="1"/>
</dbReference>
<organism evidence="1 2">
    <name type="scientific">Micromonospora noduli</name>
    <dbReference type="NCBI Taxonomy" id="709876"/>
    <lineage>
        <taxon>Bacteria</taxon>
        <taxon>Bacillati</taxon>
        <taxon>Actinomycetota</taxon>
        <taxon>Actinomycetes</taxon>
        <taxon>Micromonosporales</taxon>
        <taxon>Micromonosporaceae</taxon>
        <taxon>Micromonospora</taxon>
    </lineage>
</organism>
<dbReference type="AlphaFoldDB" id="A0A328N545"/>
<comment type="caution">
    <text evidence="1">The sequence shown here is derived from an EMBL/GenBank/DDBJ whole genome shotgun (WGS) entry which is preliminary data.</text>
</comment>
<accession>A0A328N545</accession>
<evidence type="ECO:0008006" key="3">
    <source>
        <dbReference type="Google" id="ProtNLM"/>
    </source>
</evidence>